<proteinExistence type="predicted"/>
<feature type="non-terminal residue" evidence="1">
    <location>
        <position position="1"/>
    </location>
</feature>
<dbReference type="EMBL" id="CACSLK010034108">
    <property type="protein sequence ID" value="CAA0841400.1"/>
    <property type="molecule type" value="Genomic_DNA"/>
</dbReference>
<comment type="caution">
    <text evidence="1">The sequence shown here is derived from an EMBL/GenBank/DDBJ whole genome shotgun (WGS) entry which is preliminary data.</text>
</comment>
<protein>
    <submittedName>
        <fullName evidence="1">Uncharacterized protein</fullName>
    </submittedName>
</protein>
<evidence type="ECO:0000313" key="1">
    <source>
        <dbReference type="EMBL" id="CAA0841400.1"/>
    </source>
</evidence>
<accession>A0A9N7RRV1</accession>
<organism evidence="1 2">
    <name type="scientific">Striga hermonthica</name>
    <name type="common">Purple witchweed</name>
    <name type="synonym">Buchnera hermonthica</name>
    <dbReference type="NCBI Taxonomy" id="68872"/>
    <lineage>
        <taxon>Eukaryota</taxon>
        <taxon>Viridiplantae</taxon>
        <taxon>Streptophyta</taxon>
        <taxon>Embryophyta</taxon>
        <taxon>Tracheophyta</taxon>
        <taxon>Spermatophyta</taxon>
        <taxon>Magnoliopsida</taxon>
        <taxon>eudicotyledons</taxon>
        <taxon>Gunneridae</taxon>
        <taxon>Pentapetalae</taxon>
        <taxon>asterids</taxon>
        <taxon>lamiids</taxon>
        <taxon>Lamiales</taxon>
        <taxon>Orobanchaceae</taxon>
        <taxon>Buchnereae</taxon>
        <taxon>Striga</taxon>
    </lineage>
</organism>
<sequence>SRTTEAAIVDNFFLFFYSNIRKYGTCNFKFYFDRLITKSFYIYIDLKNNVTYLLVLY</sequence>
<keyword evidence="2" id="KW-1185">Reference proteome</keyword>
<reference evidence="1" key="1">
    <citation type="submission" date="2019-12" db="EMBL/GenBank/DDBJ databases">
        <authorList>
            <person name="Scholes J."/>
        </authorList>
    </citation>
    <scope>NUCLEOTIDE SEQUENCE</scope>
</reference>
<feature type="non-terminal residue" evidence="1">
    <location>
        <position position="57"/>
    </location>
</feature>
<gene>
    <name evidence="1" type="ORF">SHERM_07412</name>
</gene>
<name>A0A9N7RRV1_STRHE</name>
<dbReference type="Proteomes" id="UP001153555">
    <property type="component" value="Unassembled WGS sequence"/>
</dbReference>
<dbReference type="AlphaFoldDB" id="A0A9N7RRV1"/>
<evidence type="ECO:0000313" key="2">
    <source>
        <dbReference type="Proteomes" id="UP001153555"/>
    </source>
</evidence>